<keyword evidence="3" id="KW-1185">Reference proteome</keyword>
<feature type="transmembrane region" description="Helical" evidence="1">
    <location>
        <begin position="39"/>
        <end position="58"/>
    </location>
</feature>
<reference evidence="2 3" key="1">
    <citation type="submission" date="2023-06" db="EMBL/GenBank/DDBJ databases">
        <title>Aquibacillus rhizosphaerae LR5S19.</title>
        <authorList>
            <person name="Sun J.-Q."/>
        </authorList>
    </citation>
    <scope>NUCLEOTIDE SEQUENCE [LARGE SCALE GENOMIC DNA]</scope>
    <source>
        <strain evidence="2 3">LR5S19</strain>
    </source>
</reference>
<proteinExistence type="predicted"/>
<evidence type="ECO:0000313" key="3">
    <source>
        <dbReference type="Proteomes" id="UP001235343"/>
    </source>
</evidence>
<dbReference type="RefSeq" id="WP_285933627.1">
    <property type="nucleotide sequence ID" value="NZ_JASTZU010000058.1"/>
</dbReference>
<dbReference type="EMBL" id="JASTZU010000058">
    <property type="protein sequence ID" value="MDL4842350.1"/>
    <property type="molecule type" value="Genomic_DNA"/>
</dbReference>
<dbReference type="Proteomes" id="UP001235343">
    <property type="component" value="Unassembled WGS sequence"/>
</dbReference>
<organism evidence="2 3">
    <name type="scientific">Aquibacillus rhizosphaerae</name>
    <dbReference type="NCBI Taxonomy" id="3051431"/>
    <lineage>
        <taxon>Bacteria</taxon>
        <taxon>Bacillati</taxon>
        <taxon>Bacillota</taxon>
        <taxon>Bacilli</taxon>
        <taxon>Bacillales</taxon>
        <taxon>Bacillaceae</taxon>
        <taxon>Aquibacillus</taxon>
    </lineage>
</organism>
<keyword evidence="1" id="KW-1133">Transmembrane helix</keyword>
<sequence>MVDILILLPIISIMIGLYFITLGLWELREGVNRHQYIKYMFTGLFLLFILTPLVWMMVNVLL</sequence>
<feature type="transmembrane region" description="Helical" evidence="1">
    <location>
        <begin position="6"/>
        <end position="27"/>
    </location>
</feature>
<protein>
    <submittedName>
        <fullName evidence="2">Uncharacterized protein</fullName>
    </submittedName>
</protein>
<gene>
    <name evidence="2" type="ORF">QQS35_18075</name>
</gene>
<keyword evidence="1" id="KW-0812">Transmembrane</keyword>
<keyword evidence="1" id="KW-0472">Membrane</keyword>
<evidence type="ECO:0000313" key="2">
    <source>
        <dbReference type="EMBL" id="MDL4842350.1"/>
    </source>
</evidence>
<accession>A0ABT7LCN0</accession>
<name>A0ABT7LCN0_9BACI</name>
<evidence type="ECO:0000256" key="1">
    <source>
        <dbReference type="SAM" id="Phobius"/>
    </source>
</evidence>
<comment type="caution">
    <text evidence="2">The sequence shown here is derived from an EMBL/GenBank/DDBJ whole genome shotgun (WGS) entry which is preliminary data.</text>
</comment>